<dbReference type="AlphaFoldDB" id="A0A915KJZ4"/>
<dbReference type="Proteomes" id="UP000887565">
    <property type="component" value="Unplaced"/>
</dbReference>
<evidence type="ECO:0000256" key="2">
    <source>
        <dbReference type="SAM" id="MobiDB-lite"/>
    </source>
</evidence>
<proteinExistence type="predicted"/>
<evidence type="ECO:0000256" key="1">
    <source>
        <dbReference type="SAM" id="Coils"/>
    </source>
</evidence>
<organism evidence="3 4">
    <name type="scientific">Romanomermis culicivorax</name>
    <name type="common">Nematode worm</name>
    <dbReference type="NCBI Taxonomy" id="13658"/>
    <lineage>
        <taxon>Eukaryota</taxon>
        <taxon>Metazoa</taxon>
        <taxon>Ecdysozoa</taxon>
        <taxon>Nematoda</taxon>
        <taxon>Enoplea</taxon>
        <taxon>Dorylaimia</taxon>
        <taxon>Mermithida</taxon>
        <taxon>Mermithoidea</taxon>
        <taxon>Mermithidae</taxon>
        <taxon>Romanomermis</taxon>
    </lineage>
</organism>
<keyword evidence="3" id="KW-1185">Reference proteome</keyword>
<protein>
    <submittedName>
        <fullName evidence="4">Uncharacterized protein</fullName>
    </submittedName>
</protein>
<sequence>MGNFDDSSSVKKIENNKDENNNNDENRKNNKNKRMMIRKSTNITESLYFRLTVEDLGADFALISKEQQDIIFEIYEDLQKFGAETHLLNDFEKMIANFCREIKNYKDMSDKMFNIHQRERIRKEEKEKFENEKETLRQEYETEMHDLRDKMNYLQKIVDIRSNDDENSNAFQDDIESTFDLF</sequence>
<evidence type="ECO:0000313" key="3">
    <source>
        <dbReference type="Proteomes" id="UP000887565"/>
    </source>
</evidence>
<accession>A0A915KJZ4</accession>
<dbReference type="WBParaSite" id="nRc.2.0.1.t39145-RA">
    <property type="protein sequence ID" value="nRc.2.0.1.t39145-RA"/>
    <property type="gene ID" value="nRc.2.0.1.g39145"/>
</dbReference>
<feature type="compositionally biased region" description="Basic and acidic residues" evidence="2">
    <location>
        <begin position="8"/>
        <end position="28"/>
    </location>
</feature>
<keyword evidence="1" id="KW-0175">Coiled coil</keyword>
<evidence type="ECO:0000313" key="4">
    <source>
        <dbReference type="WBParaSite" id="nRc.2.0.1.t39145-RA"/>
    </source>
</evidence>
<feature type="coiled-coil region" evidence="1">
    <location>
        <begin position="88"/>
        <end position="157"/>
    </location>
</feature>
<name>A0A915KJZ4_ROMCU</name>
<reference evidence="4" key="1">
    <citation type="submission" date="2022-11" db="UniProtKB">
        <authorList>
            <consortium name="WormBaseParasite"/>
        </authorList>
    </citation>
    <scope>IDENTIFICATION</scope>
</reference>
<feature type="region of interest" description="Disordered" evidence="2">
    <location>
        <begin position="1"/>
        <end position="35"/>
    </location>
</feature>